<dbReference type="GO" id="GO:0016020">
    <property type="term" value="C:membrane"/>
    <property type="evidence" value="ECO:0007669"/>
    <property type="project" value="UniProtKB-SubCell"/>
</dbReference>
<name>A0A1J6KKD3_NICAT</name>
<accession>A0A1J6KKD3</accession>
<keyword evidence="6" id="KW-1185">Reference proteome</keyword>
<protein>
    <submittedName>
        <fullName evidence="5">Aquaporin pip2-6</fullName>
    </submittedName>
</protein>
<comment type="caution">
    <text evidence="5">The sequence shown here is derived from an EMBL/GenBank/DDBJ whole genome shotgun (WGS) entry which is preliminary data.</text>
</comment>
<reference evidence="5" key="1">
    <citation type="submission" date="2016-11" db="EMBL/GenBank/DDBJ databases">
        <title>The genome of Nicotiana attenuata.</title>
        <authorList>
            <person name="Xu S."/>
            <person name="Brockmoeller T."/>
            <person name="Gaquerel E."/>
            <person name="Navarro A."/>
            <person name="Kuhl H."/>
            <person name="Gase K."/>
            <person name="Ling Z."/>
            <person name="Zhou W."/>
            <person name="Kreitzer C."/>
            <person name="Stanke M."/>
            <person name="Tang H."/>
            <person name="Lyons E."/>
            <person name="Pandey P."/>
            <person name="Pandey S.P."/>
            <person name="Timmermann B."/>
            <person name="Baldwin I.T."/>
        </authorList>
    </citation>
    <scope>NUCLEOTIDE SEQUENCE [LARGE SCALE GENOMIC DNA]</scope>
    <source>
        <strain evidence="5">UT</strain>
    </source>
</reference>
<gene>
    <name evidence="5" type="primary">PIP2-6</name>
    <name evidence="5" type="ORF">A4A49_35370</name>
</gene>
<dbReference type="STRING" id="49451.A0A1J6KKD3"/>
<proteinExistence type="predicted"/>
<evidence type="ECO:0000313" key="6">
    <source>
        <dbReference type="Proteomes" id="UP000187609"/>
    </source>
</evidence>
<organism evidence="5 6">
    <name type="scientific">Nicotiana attenuata</name>
    <name type="common">Coyote tobacco</name>
    <dbReference type="NCBI Taxonomy" id="49451"/>
    <lineage>
        <taxon>Eukaryota</taxon>
        <taxon>Viridiplantae</taxon>
        <taxon>Streptophyta</taxon>
        <taxon>Embryophyta</taxon>
        <taxon>Tracheophyta</taxon>
        <taxon>Spermatophyta</taxon>
        <taxon>Magnoliopsida</taxon>
        <taxon>eudicotyledons</taxon>
        <taxon>Gunneridae</taxon>
        <taxon>Pentapetalae</taxon>
        <taxon>asterids</taxon>
        <taxon>lamiids</taxon>
        <taxon>Solanales</taxon>
        <taxon>Solanaceae</taxon>
        <taxon>Nicotianoideae</taxon>
        <taxon>Nicotianeae</taxon>
        <taxon>Nicotiana</taxon>
    </lineage>
</organism>
<evidence type="ECO:0000256" key="2">
    <source>
        <dbReference type="ARBA" id="ARBA00022692"/>
    </source>
</evidence>
<sequence>MCTLALFELRDGVFRMLREAEAMAKGYVYRGIYGHEKTLFCHLQQRKIWDDQLIFWVGPFVGALIAAKYHQFVLRAGAVKTLGSFRSNPTN</sequence>
<dbReference type="Gene3D" id="1.20.1080.10">
    <property type="entry name" value="Glycerol uptake facilitator protein"/>
    <property type="match status" value="1"/>
</dbReference>
<dbReference type="AlphaFoldDB" id="A0A1J6KKD3"/>
<keyword evidence="4" id="KW-0472">Membrane</keyword>
<dbReference type="EMBL" id="MJEQ01003801">
    <property type="protein sequence ID" value="OIT22247.1"/>
    <property type="molecule type" value="Genomic_DNA"/>
</dbReference>
<evidence type="ECO:0000313" key="5">
    <source>
        <dbReference type="EMBL" id="OIT22247.1"/>
    </source>
</evidence>
<evidence type="ECO:0000256" key="3">
    <source>
        <dbReference type="ARBA" id="ARBA00022989"/>
    </source>
</evidence>
<dbReference type="SUPFAM" id="SSF81338">
    <property type="entry name" value="Aquaporin-like"/>
    <property type="match status" value="1"/>
</dbReference>
<comment type="subcellular location">
    <subcellularLocation>
        <location evidence="1">Membrane</location>
        <topology evidence="1">Multi-pass membrane protein</topology>
    </subcellularLocation>
</comment>
<dbReference type="SMR" id="A0A1J6KKD3"/>
<keyword evidence="3" id="KW-1133">Transmembrane helix</keyword>
<keyword evidence="2" id="KW-0812">Transmembrane</keyword>
<dbReference type="Gramene" id="OIT22247">
    <property type="protein sequence ID" value="OIT22247"/>
    <property type="gene ID" value="A4A49_35370"/>
</dbReference>
<evidence type="ECO:0000256" key="1">
    <source>
        <dbReference type="ARBA" id="ARBA00004141"/>
    </source>
</evidence>
<dbReference type="InterPro" id="IPR023271">
    <property type="entry name" value="Aquaporin-like"/>
</dbReference>
<evidence type="ECO:0000256" key="4">
    <source>
        <dbReference type="ARBA" id="ARBA00023136"/>
    </source>
</evidence>
<dbReference type="Proteomes" id="UP000187609">
    <property type="component" value="Unassembled WGS sequence"/>
</dbReference>